<sequence length="182" mass="20632" precursor="true">MKTCTQYLAVANCLLVVSLVATAPAAADELQNAVKDNQGANLQDGWLAVESFEDLPPIERNALQARRALVQSNLYMRGWLKKVDPASGLIPENLARGIDRWNGRNNAADNYAFMVLTAALTDRHRMRNELRDMLINEQRLTNRVDRLGDAYKFSTQAFEHEFVDMDRIIFDNSEYLKDGLMP</sequence>
<comment type="caution">
    <text evidence="2">The sequence shown here is derived from an EMBL/GenBank/DDBJ whole genome shotgun (WGS) entry which is preliminary data.</text>
</comment>
<dbReference type="EMBL" id="SJPV01000001">
    <property type="protein sequence ID" value="TWU42636.1"/>
    <property type="molecule type" value="Genomic_DNA"/>
</dbReference>
<accession>A0A5C6E5D1</accession>
<dbReference type="RefSeq" id="WP_146524654.1">
    <property type="nucleotide sequence ID" value="NZ_SJPV01000001.1"/>
</dbReference>
<keyword evidence="3" id="KW-1185">Reference proteome</keyword>
<organism evidence="2 3">
    <name type="scientific">Novipirellula artificiosorum</name>
    <dbReference type="NCBI Taxonomy" id="2528016"/>
    <lineage>
        <taxon>Bacteria</taxon>
        <taxon>Pseudomonadati</taxon>
        <taxon>Planctomycetota</taxon>
        <taxon>Planctomycetia</taxon>
        <taxon>Pirellulales</taxon>
        <taxon>Pirellulaceae</taxon>
        <taxon>Novipirellula</taxon>
    </lineage>
</organism>
<name>A0A5C6E5D1_9BACT</name>
<evidence type="ECO:0000256" key="1">
    <source>
        <dbReference type="SAM" id="SignalP"/>
    </source>
</evidence>
<dbReference type="Proteomes" id="UP000319143">
    <property type="component" value="Unassembled WGS sequence"/>
</dbReference>
<protein>
    <submittedName>
        <fullName evidence="2">Uncharacterized protein</fullName>
    </submittedName>
</protein>
<reference evidence="2 3" key="1">
    <citation type="submission" date="2019-02" db="EMBL/GenBank/DDBJ databases">
        <title>Deep-cultivation of Planctomycetes and their phenomic and genomic characterization uncovers novel biology.</title>
        <authorList>
            <person name="Wiegand S."/>
            <person name="Jogler M."/>
            <person name="Boedeker C."/>
            <person name="Pinto D."/>
            <person name="Vollmers J."/>
            <person name="Rivas-Marin E."/>
            <person name="Kohn T."/>
            <person name="Peeters S.H."/>
            <person name="Heuer A."/>
            <person name="Rast P."/>
            <person name="Oberbeckmann S."/>
            <person name="Bunk B."/>
            <person name="Jeske O."/>
            <person name="Meyerdierks A."/>
            <person name="Storesund J.E."/>
            <person name="Kallscheuer N."/>
            <person name="Luecker S."/>
            <person name="Lage O.M."/>
            <person name="Pohl T."/>
            <person name="Merkel B.J."/>
            <person name="Hornburger P."/>
            <person name="Mueller R.-W."/>
            <person name="Bruemmer F."/>
            <person name="Labrenz M."/>
            <person name="Spormann A.M."/>
            <person name="Op Den Camp H."/>
            <person name="Overmann J."/>
            <person name="Amann R."/>
            <person name="Jetten M.S.M."/>
            <person name="Mascher T."/>
            <person name="Medema M.H."/>
            <person name="Devos D.P."/>
            <person name="Kaster A.-K."/>
            <person name="Ovreas L."/>
            <person name="Rohde M."/>
            <person name="Galperin M.Y."/>
            <person name="Jogler C."/>
        </authorList>
    </citation>
    <scope>NUCLEOTIDE SEQUENCE [LARGE SCALE GENOMIC DNA]</scope>
    <source>
        <strain evidence="2 3">Poly41</strain>
    </source>
</reference>
<proteinExistence type="predicted"/>
<evidence type="ECO:0000313" key="2">
    <source>
        <dbReference type="EMBL" id="TWU42636.1"/>
    </source>
</evidence>
<gene>
    <name evidence="2" type="ORF">Poly41_09350</name>
</gene>
<keyword evidence="1" id="KW-0732">Signal</keyword>
<dbReference type="OrthoDB" id="908131at2"/>
<dbReference type="AlphaFoldDB" id="A0A5C6E5D1"/>
<evidence type="ECO:0000313" key="3">
    <source>
        <dbReference type="Proteomes" id="UP000319143"/>
    </source>
</evidence>
<feature type="chain" id="PRO_5022846682" evidence="1">
    <location>
        <begin position="24"/>
        <end position="182"/>
    </location>
</feature>
<feature type="signal peptide" evidence="1">
    <location>
        <begin position="1"/>
        <end position="23"/>
    </location>
</feature>